<protein>
    <submittedName>
        <fullName evidence="1">Uncharacterized protein</fullName>
    </submittedName>
</protein>
<accession>A0ABY9AMQ4</accession>
<dbReference type="EMBL" id="CP127363">
    <property type="protein sequence ID" value="WIY48207.1"/>
    <property type="molecule type" value="Genomic_DNA"/>
</dbReference>
<organism evidence="1 2">
    <name type="scientific">Paracidovorax citrulli</name>
    <name type="common">Acidovorax citrulli</name>
    <dbReference type="NCBI Taxonomy" id="80869"/>
    <lineage>
        <taxon>Bacteria</taxon>
        <taxon>Pseudomonadati</taxon>
        <taxon>Pseudomonadota</taxon>
        <taxon>Betaproteobacteria</taxon>
        <taxon>Burkholderiales</taxon>
        <taxon>Comamonadaceae</taxon>
        <taxon>Paracidovorax</taxon>
    </lineage>
</organism>
<dbReference type="RefSeq" id="WP_011794007.1">
    <property type="nucleotide sequence ID" value="NZ_CP023687.1"/>
</dbReference>
<keyword evidence="2" id="KW-1185">Reference proteome</keyword>
<proteinExistence type="predicted"/>
<sequence>MATRPAPLSSSLQTFGDISRWLRESVADEDSQQFREAVTALSAQVEAAVRIRRAPKVDPRAVLECAGRLLDEARAHQLFLSGLGSAWHALYEFGAYESALRQLIRATAAWQEALQRRSRDEAQRFHAFEGDAWRALGEAVLAIDLYQQGGVGPSEMQDLLASSPMFPPAQGWWSRLGAWLGRPRGRRR</sequence>
<evidence type="ECO:0000313" key="1">
    <source>
        <dbReference type="EMBL" id="WIY48207.1"/>
    </source>
</evidence>
<evidence type="ECO:0000313" key="2">
    <source>
        <dbReference type="Proteomes" id="UP001242732"/>
    </source>
</evidence>
<name>A0ABY9AMQ4_PARCI</name>
<reference evidence="1 2" key="1">
    <citation type="submission" date="2023-06" db="EMBL/GenBank/DDBJ databases">
        <authorList>
            <person name="Ham H."/>
            <person name="Park D.S."/>
        </authorList>
    </citation>
    <scope>NUCLEOTIDE SEQUENCE [LARGE SCALE GENOMIC DNA]</scope>
    <source>
        <strain evidence="1 2">KACC 17005</strain>
    </source>
</reference>
<dbReference type="Proteomes" id="UP001242732">
    <property type="component" value="Chromosome"/>
</dbReference>
<gene>
    <name evidence="1" type="ORF">QRO08_20650</name>
</gene>